<reference evidence="4 5" key="1">
    <citation type="submission" date="2019-03" db="EMBL/GenBank/DDBJ databases">
        <title>Genomic Encyclopedia of Type Strains, Phase IV (KMG-IV): sequencing the most valuable type-strain genomes for metagenomic binning, comparative biology and taxonomic classification.</title>
        <authorList>
            <person name="Goeker M."/>
        </authorList>
    </citation>
    <scope>NUCLEOTIDE SEQUENCE [LARGE SCALE GENOMIC DNA]</scope>
    <source>
        <strain evidence="4 5">DSM 45765</strain>
    </source>
</reference>
<dbReference type="Pfam" id="PF00583">
    <property type="entry name" value="Acetyltransf_1"/>
    <property type="match status" value="1"/>
</dbReference>
<dbReference type="AlphaFoldDB" id="A0A4R2QTM8"/>
<dbReference type="Proteomes" id="UP000294911">
    <property type="component" value="Unassembled WGS sequence"/>
</dbReference>
<protein>
    <submittedName>
        <fullName evidence="4">Ribosomal protein S18 acetylase RimI-like enzyme</fullName>
    </submittedName>
</protein>
<sequence length="170" mass="18329">MTDVIVRPAKPEEFERVGELTLAAYQASSALEPESDYRKELADAGRRAAAGELLVAIDHEGAILGSVSMALPGSEFAEIAREGELEFRMLATAPDARRRGVGHALTCAVLDRAGELGCTRVVLCSRDVMVAAHRLYERLGFSRLPERDWQPGPGGLQLAFAVPVCRAPVD</sequence>
<dbReference type="InterPro" id="IPR016181">
    <property type="entry name" value="Acyl_CoA_acyltransferase"/>
</dbReference>
<gene>
    <name evidence="4" type="ORF">EV191_106254</name>
</gene>
<keyword evidence="4" id="KW-0687">Ribonucleoprotein</keyword>
<keyword evidence="5" id="KW-1185">Reference proteome</keyword>
<evidence type="ECO:0000313" key="5">
    <source>
        <dbReference type="Proteomes" id="UP000294911"/>
    </source>
</evidence>
<keyword evidence="4" id="KW-0689">Ribosomal protein</keyword>
<comment type="caution">
    <text evidence="4">The sequence shown here is derived from an EMBL/GenBank/DDBJ whole genome shotgun (WGS) entry which is preliminary data.</text>
</comment>
<dbReference type="Gene3D" id="3.40.630.30">
    <property type="match status" value="1"/>
</dbReference>
<dbReference type="OrthoDB" id="273614at2"/>
<dbReference type="CDD" id="cd04301">
    <property type="entry name" value="NAT_SF"/>
    <property type="match status" value="1"/>
</dbReference>
<dbReference type="EMBL" id="SLXQ01000006">
    <property type="protein sequence ID" value="TCP52088.1"/>
    <property type="molecule type" value="Genomic_DNA"/>
</dbReference>
<dbReference type="RefSeq" id="WP_132877925.1">
    <property type="nucleotide sequence ID" value="NZ_SLXQ01000006.1"/>
</dbReference>
<keyword evidence="1" id="KW-0808">Transferase</keyword>
<keyword evidence="2" id="KW-0012">Acyltransferase</keyword>
<evidence type="ECO:0000256" key="2">
    <source>
        <dbReference type="ARBA" id="ARBA00023315"/>
    </source>
</evidence>
<accession>A0A4R2QTM8</accession>
<proteinExistence type="predicted"/>
<dbReference type="GO" id="GO:0016747">
    <property type="term" value="F:acyltransferase activity, transferring groups other than amino-acyl groups"/>
    <property type="evidence" value="ECO:0007669"/>
    <property type="project" value="InterPro"/>
</dbReference>
<evidence type="ECO:0000256" key="1">
    <source>
        <dbReference type="ARBA" id="ARBA00022679"/>
    </source>
</evidence>
<dbReference type="PROSITE" id="PS51186">
    <property type="entry name" value="GNAT"/>
    <property type="match status" value="1"/>
</dbReference>
<feature type="domain" description="N-acetyltransferase" evidence="3">
    <location>
        <begin position="4"/>
        <end position="163"/>
    </location>
</feature>
<evidence type="ECO:0000259" key="3">
    <source>
        <dbReference type="PROSITE" id="PS51186"/>
    </source>
</evidence>
<dbReference type="PANTHER" id="PTHR43877">
    <property type="entry name" value="AMINOALKYLPHOSPHONATE N-ACETYLTRANSFERASE-RELATED-RELATED"/>
    <property type="match status" value="1"/>
</dbReference>
<dbReference type="InterPro" id="IPR000182">
    <property type="entry name" value="GNAT_dom"/>
</dbReference>
<evidence type="ECO:0000313" key="4">
    <source>
        <dbReference type="EMBL" id="TCP52088.1"/>
    </source>
</evidence>
<dbReference type="InterPro" id="IPR050832">
    <property type="entry name" value="Bact_Acetyltransf"/>
</dbReference>
<dbReference type="PANTHER" id="PTHR43877:SF2">
    <property type="entry name" value="AMINOALKYLPHOSPHONATE N-ACETYLTRANSFERASE-RELATED"/>
    <property type="match status" value="1"/>
</dbReference>
<name>A0A4R2QTM8_9PSEU</name>
<dbReference type="SUPFAM" id="SSF55729">
    <property type="entry name" value="Acyl-CoA N-acyltransferases (Nat)"/>
    <property type="match status" value="1"/>
</dbReference>
<dbReference type="GO" id="GO:0005840">
    <property type="term" value="C:ribosome"/>
    <property type="evidence" value="ECO:0007669"/>
    <property type="project" value="UniProtKB-KW"/>
</dbReference>
<organism evidence="4 5">
    <name type="scientific">Tamaricihabitans halophyticus</name>
    <dbReference type="NCBI Taxonomy" id="1262583"/>
    <lineage>
        <taxon>Bacteria</taxon>
        <taxon>Bacillati</taxon>
        <taxon>Actinomycetota</taxon>
        <taxon>Actinomycetes</taxon>
        <taxon>Pseudonocardiales</taxon>
        <taxon>Pseudonocardiaceae</taxon>
        <taxon>Tamaricihabitans</taxon>
    </lineage>
</organism>